<feature type="region of interest" description="Disordered" evidence="1">
    <location>
        <begin position="28"/>
        <end position="65"/>
    </location>
</feature>
<gene>
    <name evidence="2" type="ORF">M409DRAFT_25658</name>
</gene>
<evidence type="ECO:0000313" key="3">
    <source>
        <dbReference type="Proteomes" id="UP000799537"/>
    </source>
</evidence>
<dbReference type="EMBL" id="ML993606">
    <property type="protein sequence ID" value="KAF2163882.1"/>
    <property type="molecule type" value="Genomic_DNA"/>
</dbReference>
<accession>A0A6A6CD83</accession>
<dbReference type="AlphaFoldDB" id="A0A6A6CD83"/>
<dbReference type="RefSeq" id="XP_033664771.1">
    <property type="nucleotide sequence ID" value="XM_033807786.1"/>
</dbReference>
<protein>
    <submittedName>
        <fullName evidence="2">Uncharacterized protein</fullName>
    </submittedName>
</protein>
<keyword evidence="3" id="KW-1185">Reference proteome</keyword>
<dbReference type="GeneID" id="54561058"/>
<evidence type="ECO:0000256" key="1">
    <source>
        <dbReference type="SAM" id="MobiDB-lite"/>
    </source>
</evidence>
<proteinExistence type="predicted"/>
<organism evidence="2 3">
    <name type="scientific">Zasmidium cellare ATCC 36951</name>
    <dbReference type="NCBI Taxonomy" id="1080233"/>
    <lineage>
        <taxon>Eukaryota</taxon>
        <taxon>Fungi</taxon>
        <taxon>Dikarya</taxon>
        <taxon>Ascomycota</taxon>
        <taxon>Pezizomycotina</taxon>
        <taxon>Dothideomycetes</taxon>
        <taxon>Dothideomycetidae</taxon>
        <taxon>Mycosphaerellales</taxon>
        <taxon>Mycosphaerellaceae</taxon>
        <taxon>Zasmidium</taxon>
    </lineage>
</organism>
<sequence length="101" mass="11567">MDLPTQTAGMQPPVGIMSKIFPQVFEQQGNKRAERIPCEASDPLPDSSSTATPLARPLKARDQPKRYDLHRVTGYCLEYRFQERLHLEERPTVTGLWVFQP</sequence>
<name>A0A6A6CD83_ZASCE</name>
<evidence type="ECO:0000313" key="2">
    <source>
        <dbReference type="EMBL" id="KAF2163882.1"/>
    </source>
</evidence>
<reference evidence="2" key="1">
    <citation type="journal article" date="2020" name="Stud. Mycol.">
        <title>101 Dothideomycetes genomes: a test case for predicting lifestyles and emergence of pathogens.</title>
        <authorList>
            <person name="Haridas S."/>
            <person name="Albert R."/>
            <person name="Binder M."/>
            <person name="Bloem J."/>
            <person name="Labutti K."/>
            <person name="Salamov A."/>
            <person name="Andreopoulos B."/>
            <person name="Baker S."/>
            <person name="Barry K."/>
            <person name="Bills G."/>
            <person name="Bluhm B."/>
            <person name="Cannon C."/>
            <person name="Castanera R."/>
            <person name="Culley D."/>
            <person name="Daum C."/>
            <person name="Ezra D."/>
            <person name="Gonzalez J."/>
            <person name="Henrissat B."/>
            <person name="Kuo A."/>
            <person name="Liang C."/>
            <person name="Lipzen A."/>
            <person name="Lutzoni F."/>
            <person name="Magnuson J."/>
            <person name="Mondo S."/>
            <person name="Nolan M."/>
            <person name="Ohm R."/>
            <person name="Pangilinan J."/>
            <person name="Park H.-J."/>
            <person name="Ramirez L."/>
            <person name="Alfaro M."/>
            <person name="Sun H."/>
            <person name="Tritt A."/>
            <person name="Yoshinaga Y."/>
            <person name="Zwiers L.-H."/>
            <person name="Turgeon B."/>
            <person name="Goodwin S."/>
            <person name="Spatafora J."/>
            <person name="Crous P."/>
            <person name="Grigoriev I."/>
        </authorList>
    </citation>
    <scope>NUCLEOTIDE SEQUENCE</scope>
    <source>
        <strain evidence="2">ATCC 36951</strain>
    </source>
</reference>
<dbReference type="Proteomes" id="UP000799537">
    <property type="component" value="Unassembled WGS sequence"/>
</dbReference>